<name>A0A250WTA1_9CHLO</name>
<accession>A0A250WTA1</accession>
<evidence type="ECO:0000313" key="4">
    <source>
        <dbReference type="Proteomes" id="UP000232323"/>
    </source>
</evidence>
<dbReference type="PANTHER" id="PTHR12472">
    <property type="entry name" value="RAB3-GAP REGULATORY DOMAIN"/>
    <property type="match status" value="1"/>
</dbReference>
<feature type="domain" description="Rab3-GAP regulatory subunit N-terminal" evidence="2">
    <location>
        <begin position="90"/>
        <end position="571"/>
    </location>
</feature>
<gene>
    <name evidence="3" type="ORF">CEUSTIGMA_g1426.t1</name>
</gene>
<dbReference type="Pfam" id="PF14655">
    <property type="entry name" value="RAB3GAP2_N"/>
    <property type="match status" value="1"/>
</dbReference>
<evidence type="ECO:0000259" key="2">
    <source>
        <dbReference type="Pfam" id="PF14655"/>
    </source>
</evidence>
<evidence type="ECO:0000256" key="1">
    <source>
        <dbReference type="SAM" id="MobiDB-lite"/>
    </source>
</evidence>
<protein>
    <recommendedName>
        <fullName evidence="2">Rab3-GAP regulatory subunit N-terminal domain-containing protein</fullName>
    </recommendedName>
</protein>
<dbReference type="PANTHER" id="PTHR12472:SF0">
    <property type="entry name" value="RAB3 GTPASE-ACTIVATING PROTEIN NON-CATALYTIC SUBUNIT"/>
    <property type="match status" value="1"/>
</dbReference>
<dbReference type="EMBL" id="BEGY01000005">
    <property type="protein sequence ID" value="GAX73976.1"/>
    <property type="molecule type" value="Genomic_DNA"/>
</dbReference>
<feature type="region of interest" description="Disordered" evidence="1">
    <location>
        <begin position="512"/>
        <end position="541"/>
    </location>
</feature>
<proteinExistence type="predicted"/>
<sequence length="650" mass="70960">MYAHPVGAEDNAIRYHSWTDPKNSCFSVQVCSSETLVAAACLQNIAAFSYPNLGVPPGEACSKVFTASCPEAISELQWLKFCVQPQGHSNSGHENQCAHKKNLFIMRAHGSASQRSISCHTFLLVGTMLGYLMLFDMSGKLLWRQRLHTGQVLKIHLPNVAHGFQVFEDGPEEITVVYEDCVMHMNCWDLYHTSSECWKAVHPEHLTQDKGKAQWFHDASASTLGTGKHLIDPIPVQKWELPSAIRGCKSAVCLGRASQDLYAMLQGNNSGTSKTKEAPLLFCVGAESPCLCLLEANKVAGHGALAVIQSLASSIGSVTSQAFGLARVASNTVTKAPSNLATGLKSMIFSPFAGSSRAHHSQPNSKQQKTSSSSSSSDLWSPPLRSDSVPNRCEVSMLTCCWRDEGRATISQSLSPGGRLLASVDSLGRVMLLEGRSLHVIRMWKGYRDAQCGWLQVDSDVVSSRVKILRRLHHKREIKEEEFGGFVQEQRLRGEGKQRNSVSLDVEFKIQEKSEHTPSSHSCHSDTAIMASSSSSSNHGDSESVLAIYVPRRNLVELWQPVRGMRLGVFTGWGSDCHLVSAVLHRTDHQGAPDHNLEKDGSAVATTLNGAQDQHDMMNGCLAYGKVTCLVVDTAIGAVTDLGEMLREHT</sequence>
<dbReference type="OrthoDB" id="360390at2759"/>
<dbReference type="STRING" id="1157962.A0A250WTA1"/>
<feature type="region of interest" description="Disordered" evidence="1">
    <location>
        <begin position="355"/>
        <end position="386"/>
    </location>
</feature>
<dbReference type="InterPro" id="IPR032839">
    <property type="entry name" value="RAB3GAP_N"/>
</dbReference>
<evidence type="ECO:0000313" key="3">
    <source>
        <dbReference type="EMBL" id="GAX73976.1"/>
    </source>
</evidence>
<organism evidence="3 4">
    <name type="scientific">Chlamydomonas eustigma</name>
    <dbReference type="NCBI Taxonomy" id="1157962"/>
    <lineage>
        <taxon>Eukaryota</taxon>
        <taxon>Viridiplantae</taxon>
        <taxon>Chlorophyta</taxon>
        <taxon>core chlorophytes</taxon>
        <taxon>Chlorophyceae</taxon>
        <taxon>CS clade</taxon>
        <taxon>Chlamydomonadales</taxon>
        <taxon>Chlamydomonadaceae</taxon>
        <taxon>Chlamydomonas</taxon>
    </lineage>
</organism>
<keyword evidence="4" id="KW-1185">Reference proteome</keyword>
<comment type="caution">
    <text evidence="3">The sequence shown here is derived from an EMBL/GenBank/DDBJ whole genome shotgun (WGS) entry which is preliminary data.</text>
</comment>
<dbReference type="Proteomes" id="UP000232323">
    <property type="component" value="Unassembled WGS sequence"/>
</dbReference>
<feature type="compositionally biased region" description="Low complexity" evidence="1">
    <location>
        <begin position="361"/>
        <end position="386"/>
    </location>
</feature>
<dbReference type="InterPro" id="IPR026059">
    <property type="entry name" value="Rab3GAP2"/>
</dbReference>
<dbReference type="AlphaFoldDB" id="A0A250WTA1"/>
<reference evidence="3 4" key="1">
    <citation type="submission" date="2017-08" db="EMBL/GenBank/DDBJ databases">
        <title>Acidophilic green algal genome provides insights into adaptation to an acidic environment.</title>
        <authorList>
            <person name="Hirooka S."/>
            <person name="Hirose Y."/>
            <person name="Kanesaki Y."/>
            <person name="Higuchi S."/>
            <person name="Fujiwara T."/>
            <person name="Onuma R."/>
            <person name="Era A."/>
            <person name="Ohbayashi R."/>
            <person name="Uzuka A."/>
            <person name="Nozaki H."/>
            <person name="Yoshikawa H."/>
            <person name="Miyagishima S.Y."/>
        </authorList>
    </citation>
    <scope>NUCLEOTIDE SEQUENCE [LARGE SCALE GENOMIC DNA]</scope>
    <source>
        <strain evidence="3 4">NIES-2499</strain>
    </source>
</reference>